<evidence type="ECO:0000259" key="2">
    <source>
        <dbReference type="Pfam" id="PF04149"/>
    </source>
</evidence>
<feature type="domain" description="DUF397" evidence="2">
    <location>
        <begin position="6"/>
        <end position="59"/>
    </location>
</feature>
<comment type="caution">
    <text evidence="3">The sequence shown here is derived from an EMBL/GenBank/DDBJ whole genome shotgun (WGS) entry which is preliminary data.</text>
</comment>
<accession>A0ABW2CC35</accession>
<evidence type="ECO:0000313" key="4">
    <source>
        <dbReference type="Proteomes" id="UP001596380"/>
    </source>
</evidence>
<organism evidence="3 4">
    <name type="scientific">Actinomadura yumaensis</name>
    <dbReference type="NCBI Taxonomy" id="111807"/>
    <lineage>
        <taxon>Bacteria</taxon>
        <taxon>Bacillati</taxon>
        <taxon>Actinomycetota</taxon>
        <taxon>Actinomycetes</taxon>
        <taxon>Streptosporangiales</taxon>
        <taxon>Thermomonosporaceae</taxon>
        <taxon>Actinomadura</taxon>
    </lineage>
</organism>
<dbReference type="InterPro" id="IPR007278">
    <property type="entry name" value="DUF397"/>
</dbReference>
<dbReference type="Proteomes" id="UP001596380">
    <property type="component" value="Unassembled WGS sequence"/>
</dbReference>
<sequence>MDGNVTQWRKASRSNDTGGSCVEVATLPQGVGVRDSKDPDGPRLLLSRDAFRTLTANLKR</sequence>
<feature type="compositionally biased region" description="Polar residues" evidence="1">
    <location>
        <begin position="1"/>
        <end position="18"/>
    </location>
</feature>
<dbReference type="EMBL" id="JBHSXS010000001">
    <property type="protein sequence ID" value="MFC6878529.1"/>
    <property type="molecule type" value="Genomic_DNA"/>
</dbReference>
<dbReference type="Pfam" id="PF04149">
    <property type="entry name" value="DUF397"/>
    <property type="match status" value="1"/>
</dbReference>
<reference evidence="4" key="1">
    <citation type="journal article" date="2019" name="Int. J. Syst. Evol. Microbiol.">
        <title>The Global Catalogue of Microorganisms (GCM) 10K type strain sequencing project: providing services to taxonomists for standard genome sequencing and annotation.</title>
        <authorList>
            <consortium name="The Broad Institute Genomics Platform"/>
            <consortium name="The Broad Institute Genome Sequencing Center for Infectious Disease"/>
            <person name="Wu L."/>
            <person name="Ma J."/>
        </authorList>
    </citation>
    <scope>NUCLEOTIDE SEQUENCE [LARGE SCALE GENOMIC DNA]</scope>
    <source>
        <strain evidence="4">JCM 3369</strain>
    </source>
</reference>
<proteinExistence type="predicted"/>
<dbReference type="RefSeq" id="WP_160819886.1">
    <property type="nucleotide sequence ID" value="NZ_JBHSXE010000001.1"/>
</dbReference>
<protein>
    <submittedName>
        <fullName evidence="3">DUF397 domain-containing protein</fullName>
    </submittedName>
</protein>
<evidence type="ECO:0000313" key="3">
    <source>
        <dbReference type="EMBL" id="MFC6878529.1"/>
    </source>
</evidence>
<gene>
    <name evidence="3" type="ORF">ACFQKB_01990</name>
</gene>
<evidence type="ECO:0000256" key="1">
    <source>
        <dbReference type="SAM" id="MobiDB-lite"/>
    </source>
</evidence>
<feature type="region of interest" description="Disordered" evidence="1">
    <location>
        <begin position="1"/>
        <end position="22"/>
    </location>
</feature>
<keyword evidence="4" id="KW-1185">Reference proteome</keyword>
<name>A0ABW2CC35_9ACTN</name>